<evidence type="ECO:0000256" key="4">
    <source>
        <dbReference type="RuleBase" id="RU003737"/>
    </source>
</evidence>
<protein>
    <submittedName>
        <fullName evidence="7">Decarboxylase</fullName>
    </submittedName>
</protein>
<dbReference type="Gene3D" id="2.40.37.10">
    <property type="entry name" value="Lyase, Ornithine Decarboxylase, Chain A, domain 1"/>
    <property type="match status" value="1"/>
</dbReference>
<dbReference type="RefSeq" id="WP_083103436.1">
    <property type="nucleotide sequence ID" value="NZ_CP020569.1"/>
</dbReference>
<dbReference type="PANTHER" id="PTHR43727">
    <property type="entry name" value="DIAMINOPIMELATE DECARBOXYLASE"/>
    <property type="match status" value="1"/>
</dbReference>
<sequence length="421" mass="45968">MRPALLHHVRQMTDDDLPAYVYDLPSLREHVRAIRAALPDRVELLYAAKANSDPRLLHTLAGHVDGFEVASGGELRHVRRLFPDTPIAFGGPGKTPAELAQALNAGVHRLHVESAHELRLLTTVLGNRTIDILLRVNLPVTLGPVALAMGGQPSPFGLDPTQLDQCLAVIAADRRIRLRGLHVHLASGLDARAQLALANEVLAWADDWADTRVLGLTEINIGGGMGVDYARPQQVFDWPAFGAGLRAALARHPELTLRIEPGRSLTAYCGWYVTQVLDVKRSHGQPFAVLRGGTHHLRTPAAKQHDQPFEVIPDDVWFHPWDRPEAYDEAVTLVGQLCTPKDVLARGVTVERLRAGDRVAFAMAGAYAWNISHHQFLMHPHPTFHHVDEAETAHVTEQAGAVEKADVATASVGGMSVRPAS</sequence>
<dbReference type="Gene3D" id="3.20.20.10">
    <property type="entry name" value="Alanine racemase"/>
    <property type="match status" value="1"/>
</dbReference>
<evidence type="ECO:0000256" key="2">
    <source>
        <dbReference type="ARBA" id="ARBA00022898"/>
    </source>
</evidence>
<accession>A0A1V0TL32</accession>
<dbReference type="STRING" id="553510.B1H19_05135"/>
<dbReference type="AlphaFoldDB" id="A0A1V0TL32"/>
<dbReference type="Proteomes" id="UP000192726">
    <property type="component" value="Chromosome"/>
</dbReference>
<dbReference type="InterPro" id="IPR002433">
    <property type="entry name" value="Orn_de-COase"/>
</dbReference>
<dbReference type="PRINTS" id="PR01182">
    <property type="entry name" value="ORNDCRBXLASE"/>
</dbReference>
<dbReference type="PRINTS" id="PR01179">
    <property type="entry name" value="ODADCRBXLASE"/>
</dbReference>
<dbReference type="GO" id="GO:0006596">
    <property type="term" value="P:polyamine biosynthetic process"/>
    <property type="evidence" value="ECO:0007669"/>
    <property type="project" value="InterPro"/>
</dbReference>
<reference evidence="7 8" key="1">
    <citation type="submission" date="2017-04" db="EMBL/GenBank/DDBJ databases">
        <title>Complete Genome Sequence of Streptomyces gilvosporeus F607, a Capable Producer of Natamycin.</title>
        <authorList>
            <person name="Zong G."/>
            <person name="Zhong C."/>
            <person name="Fu J."/>
            <person name="Qin R."/>
            <person name="Cao G."/>
        </authorList>
    </citation>
    <scope>NUCLEOTIDE SEQUENCE [LARGE SCALE GENOMIC DNA]</scope>
    <source>
        <strain evidence="7 8">F607</strain>
    </source>
</reference>
<organism evidence="7 8">
    <name type="scientific">Streptomyces gilvosporeus</name>
    <dbReference type="NCBI Taxonomy" id="553510"/>
    <lineage>
        <taxon>Bacteria</taxon>
        <taxon>Bacillati</taxon>
        <taxon>Actinomycetota</taxon>
        <taxon>Actinomycetes</taxon>
        <taxon>Kitasatosporales</taxon>
        <taxon>Streptomycetaceae</taxon>
        <taxon>Streptomyces</taxon>
    </lineage>
</organism>
<dbReference type="KEGG" id="sgv:B1H19_05135"/>
<proteinExistence type="inferred from homology"/>
<feature type="active site" description="Proton donor" evidence="3">
    <location>
        <position position="338"/>
    </location>
</feature>
<evidence type="ECO:0000259" key="6">
    <source>
        <dbReference type="Pfam" id="PF02784"/>
    </source>
</evidence>
<feature type="domain" description="Orn/DAP/Arg decarboxylase 2 N-terminal" evidence="6">
    <location>
        <begin position="26"/>
        <end position="267"/>
    </location>
</feature>
<dbReference type="InterPro" id="IPR029066">
    <property type="entry name" value="PLP-binding_barrel"/>
</dbReference>
<dbReference type="EMBL" id="CP020569">
    <property type="protein sequence ID" value="ARF53646.1"/>
    <property type="molecule type" value="Genomic_DNA"/>
</dbReference>
<feature type="modified residue" description="N6-(pyridoxal phosphate)lysine" evidence="3">
    <location>
        <position position="49"/>
    </location>
</feature>
<dbReference type="PANTHER" id="PTHR43727:SF2">
    <property type="entry name" value="GROUP IV DECARBOXYLASE"/>
    <property type="match status" value="1"/>
</dbReference>
<dbReference type="SMR" id="A0A1V0TL32"/>
<dbReference type="OrthoDB" id="9802241at2"/>
<dbReference type="InterPro" id="IPR022643">
    <property type="entry name" value="De-COase2_C"/>
</dbReference>
<evidence type="ECO:0000259" key="5">
    <source>
        <dbReference type="Pfam" id="PF00278"/>
    </source>
</evidence>
<dbReference type="SUPFAM" id="SSF51419">
    <property type="entry name" value="PLP-binding barrel"/>
    <property type="match status" value="1"/>
</dbReference>
<dbReference type="CDD" id="cd06843">
    <property type="entry name" value="PLPDE_III_PvsE_like"/>
    <property type="match status" value="1"/>
</dbReference>
<evidence type="ECO:0000256" key="3">
    <source>
        <dbReference type="PIRSR" id="PIRSR600183-50"/>
    </source>
</evidence>
<dbReference type="InterPro" id="IPR009006">
    <property type="entry name" value="Ala_racemase/Decarboxylase_C"/>
</dbReference>
<dbReference type="Pfam" id="PF00278">
    <property type="entry name" value="Orn_DAP_Arg_deC"/>
    <property type="match status" value="1"/>
</dbReference>
<comment type="similarity">
    <text evidence="4">Belongs to the Orn/Lys/Arg decarboxylase class-II family.</text>
</comment>
<feature type="domain" description="Orn/DAP/Arg decarboxylase 2 C-terminal" evidence="5">
    <location>
        <begin position="20"/>
        <end position="365"/>
    </location>
</feature>
<dbReference type="SUPFAM" id="SSF50621">
    <property type="entry name" value="Alanine racemase C-terminal domain-like"/>
    <property type="match status" value="1"/>
</dbReference>
<dbReference type="GO" id="GO:0008836">
    <property type="term" value="F:diaminopimelate decarboxylase activity"/>
    <property type="evidence" value="ECO:0007669"/>
    <property type="project" value="TreeGrafter"/>
</dbReference>
<keyword evidence="2 3" id="KW-0663">Pyridoxal phosphate</keyword>
<dbReference type="Pfam" id="PF02784">
    <property type="entry name" value="Orn_Arg_deC_N"/>
    <property type="match status" value="1"/>
</dbReference>
<gene>
    <name evidence="7" type="ORF">B1H19_05135</name>
</gene>
<dbReference type="InterPro" id="IPR022644">
    <property type="entry name" value="De-COase2_N"/>
</dbReference>
<evidence type="ECO:0000256" key="1">
    <source>
        <dbReference type="ARBA" id="ARBA00001933"/>
    </source>
</evidence>
<keyword evidence="8" id="KW-1185">Reference proteome</keyword>
<name>A0A1V0TL32_9ACTN</name>
<evidence type="ECO:0000313" key="7">
    <source>
        <dbReference type="EMBL" id="ARF53646.1"/>
    </source>
</evidence>
<dbReference type="InterPro" id="IPR000183">
    <property type="entry name" value="Orn/DAP/Arg_de-COase"/>
</dbReference>
<dbReference type="GO" id="GO:0009089">
    <property type="term" value="P:lysine biosynthetic process via diaminopimelate"/>
    <property type="evidence" value="ECO:0007669"/>
    <property type="project" value="TreeGrafter"/>
</dbReference>
<comment type="cofactor">
    <cofactor evidence="1 3">
        <name>pyridoxal 5'-phosphate</name>
        <dbReference type="ChEBI" id="CHEBI:597326"/>
    </cofactor>
</comment>
<evidence type="ECO:0000313" key="8">
    <source>
        <dbReference type="Proteomes" id="UP000192726"/>
    </source>
</evidence>